<proteinExistence type="inferred from homology"/>
<dbReference type="Pfam" id="PF03134">
    <property type="entry name" value="TB2_DP1_HVA22"/>
    <property type="match status" value="1"/>
</dbReference>
<dbReference type="PANTHER" id="PTHR12300">
    <property type="entry name" value="HVA22-LIKE PROTEINS"/>
    <property type="match status" value="1"/>
</dbReference>
<evidence type="ECO:0000256" key="2">
    <source>
        <dbReference type="SAM" id="MobiDB-lite"/>
    </source>
</evidence>
<feature type="region of interest" description="Disordered" evidence="2">
    <location>
        <begin position="172"/>
        <end position="194"/>
    </location>
</feature>
<accession>A0A0C9RS41</accession>
<name>A0A0C9RS41_9CONI</name>
<dbReference type="InterPro" id="IPR004345">
    <property type="entry name" value="TB2_DP1_HVA22"/>
</dbReference>
<sequence length="194" mass="22124">MALLSSSVAGEVGLRLLLNPLGSNIVVKTACCTVGVCFPVYSTFKAIESKSKEDQDQWLVYWAVYGSFSIVELFSDKLLSWFPLYYHVKLAFLIWLQLPPSYGSRQLYVRYLRPFLLKHQSRLDQIAAGTSIEISRFLSAHQREIQLMKVVLQKSFIAAYQGLQDFLWPSEESRGDATDDVRRDAIEDTRSNSD</sequence>
<evidence type="ECO:0000313" key="3">
    <source>
        <dbReference type="EMBL" id="JAG86389.1"/>
    </source>
</evidence>
<protein>
    <recommendedName>
        <fullName evidence="1">HVA22-like protein</fullName>
    </recommendedName>
</protein>
<dbReference type="AlphaFoldDB" id="A0A0C9RS41"/>
<organism evidence="3">
    <name type="scientific">Wollemia nobilis</name>
    <dbReference type="NCBI Taxonomy" id="56998"/>
    <lineage>
        <taxon>Eukaryota</taxon>
        <taxon>Viridiplantae</taxon>
        <taxon>Streptophyta</taxon>
        <taxon>Embryophyta</taxon>
        <taxon>Tracheophyta</taxon>
        <taxon>Spermatophyta</taxon>
        <taxon>Pinopsida</taxon>
        <taxon>Pinidae</taxon>
        <taxon>Conifers II</taxon>
        <taxon>Araucariales</taxon>
        <taxon>Araucariaceae</taxon>
        <taxon>Wollemia</taxon>
    </lineage>
</organism>
<dbReference type="EMBL" id="GCHU01015571">
    <property type="protein sequence ID" value="JAG86389.1"/>
    <property type="molecule type" value="Transcribed_RNA"/>
</dbReference>
<dbReference type="GO" id="GO:0016020">
    <property type="term" value="C:membrane"/>
    <property type="evidence" value="ECO:0007669"/>
    <property type="project" value="UniProtKB-SubCell"/>
</dbReference>
<reference evidence="3" key="1">
    <citation type="submission" date="2015-02" db="EMBL/GenBank/DDBJ databases">
        <title>A transcriptome of Wollemia nobilis - a relic of Gondwana.</title>
        <authorList>
            <person name="Chia J.Y."/>
            <person name="Leong Y.S."/>
            <person name="Abdul Karim S."/>
            <person name="Wan Azmi N."/>
            <person name="Hercus R."/>
            <person name="Croft L."/>
        </authorList>
    </citation>
    <scope>NUCLEOTIDE SEQUENCE</scope>
    <source>
        <strain evidence="3">MaeBrown</strain>
        <tissue evidence="3">Leaf</tissue>
    </source>
</reference>
<comment type="subcellular location">
    <subcellularLocation>
        <location evidence="1">Membrane</location>
        <topology evidence="1">Multi-pass membrane protein</topology>
    </subcellularLocation>
</comment>
<evidence type="ECO:0000256" key="1">
    <source>
        <dbReference type="RuleBase" id="RU362006"/>
    </source>
</evidence>
<comment type="similarity">
    <text evidence="1">Belongs to the DP1 family.</text>
</comment>
<dbReference type="PANTHER" id="PTHR12300:SF176">
    <property type="entry name" value="HVA22-LIKE PROTEIN"/>
    <property type="match status" value="1"/>
</dbReference>